<feature type="signal peptide" evidence="1">
    <location>
        <begin position="1"/>
        <end position="18"/>
    </location>
</feature>
<dbReference type="CDD" id="cd00054">
    <property type="entry name" value="EGF_CA"/>
    <property type="match status" value="1"/>
</dbReference>
<gene>
    <name evidence="2" type="ORF">N7517_005200</name>
</gene>
<dbReference type="GeneID" id="81462113"/>
<dbReference type="AlphaFoldDB" id="A0A9W9VA45"/>
<name>A0A9W9VA45_9EURO</name>
<dbReference type="Proteomes" id="UP001147752">
    <property type="component" value="Unassembled WGS sequence"/>
</dbReference>
<dbReference type="EMBL" id="JAPZBT010000002">
    <property type="protein sequence ID" value="KAJ5373194.1"/>
    <property type="molecule type" value="Genomic_DNA"/>
</dbReference>
<sequence length="119" mass="13207">MYFPIIAMIITTASLVAADSTPGSWSQCGTCNPISDENQCDPSTSCINTGTSFHCACRAGFKASEYNNDMYHQFRLPMPNYEFLVFVPENTPCNTQCDDLWAAPTDLCKEVELQWQCAA</sequence>
<keyword evidence="3" id="KW-1185">Reference proteome</keyword>
<protein>
    <submittedName>
        <fullName evidence="2">EGF-like calcium-binding</fullName>
    </submittedName>
</protein>
<evidence type="ECO:0000313" key="2">
    <source>
        <dbReference type="EMBL" id="KAJ5373194.1"/>
    </source>
</evidence>
<evidence type="ECO:0000256" key="1">
    <source>
        <dbReference type="SAM" id="SignalP"/>
    </source>
</evidence>
<organism evidence="2 3">
    <name type="scientific">Penicillium concentricum</name>
    <dbReference type="NCBI Taxonomy" id="293559"/>
    <lineage>
        <taxon>Eukaryota</taxon>
        <taxon>Fungi</taxon>
        <taxon>Dikarya</taxon>
        <taxon>Ascomycota</taxon>
        <taxon>Pezizomycotina</taxon>
        <taxon>Eurotiomycetes</taxon>
        <taxon>Eurotiomycetidae</taxon>
        <taxon>Eurotiales</taxon>
        <taxon>Aspergillaceae</taxon>
        <taxon>Penicillium</taxon>
    </lineage>
</organism>
<feature type="chain" id="PRO_5040852651" evidence="1">
    <location>
        <begin position="19"/>
        <end position="119"/>
    </location>
</feature>
<dbReference type="Gene3D" id="2.10.25.10">
    <property type="entry name" value="Laminin"/>
    <property type="match status" value="1"/>
</dbReference>
<reference evidence="2" key="1">
    <citation type="submission" date="2022-12" db="EMBL/GenBank/DDBJ databases">
        <authorList>
            <person name="Petersen C."/>
        </authorList>
    </citation>
    <scope>NUCLEOTIDE SEQUENCE</scope>
    <source>
        <strain evidence="2">IBT 3081</strain>
    </source>
</reference>
<keyword evidence="1" id="KW-0732">Signal</keyword>
<proteinExistence type="predicted"/>
<accession>A0A9W9VA45</accession>
<dbReference type="SUPFAM" id="SSF57196">
    <property type="entry name" value="EGF/Laminin"/>
    <property type="match status" value="1"/>
</dbReference>
<dbReference type="RefSeq" id="XP_056579180.1">
    <property type="nucleotide sequence ID" value="XM_056722930.1"/>
</dbReference>
<reference evidence="2" key="2">
    <citation type="journal article" date="2023" name="IMA Fungus">
        <title>Comparative genomic study of the Penicillium genus elucidates a diverse pangenome and 15 lateral gene transfer events.</title>
        <authorList>
            <person name="Petersen C."/>
            <person name="Sorensen T."/>
            <person name="Nielsen M.R."/>
            <person name="Sondergaard T.E."/>
            <person name="Sorensen J.L."/>
            <person name="Fitzpatrick D.A."/>
            <person name="Frisvad J.C."/>
            <person name="Nielsen K.L."/>
        </authorList>
    </citation>
    <scope>NUCLEOTIDE SEQUENCE</scope>
    <source>
        <strain evidence="2">IBT 3081</strain>
    </source>
</reference>
<comment type="caution">
    <text evidence="2">The sequence shown here is derived from an EMBL/GenBank/DDBJ whole genome shotgun (WGS) entry which is preliminary data.</text>
</comment>
<dbReference type="OrthoDB" id="291007at2759"/>
<evidence type="ECO:0000313" key="3">
    <source>
        <dbReference type="Proteomes" id="UP001147752"/>
    </source>
</evidence>